<feature type="coiled-coil region" evidence="6">
    <location>
        <begin position="336"/>
        <end position="370"/>
    </location>
</feature>
<dbReference type="AlphaFoldDB" id="A0A0W0W6K0"/>
<dbReference type="InterPro" id="IPR036097">
    <property type="entry name" value="HisK_dim/P_sf"/>
</dbReference>
<feature type="domain" description="PAS" evidence="9">
    <location>
        <begin position="215"/>
        <end position="288"/>
    </location>
</feature>
<evidence type="ECO:0000256" key="5">
    <source>
        <dbReference type="ARBA" id="ARBA00022777"/>
    </source>
</evidence>
<keyword evidence="7" id="KW-1133">Transmembrane helix</keyword>
<protein>
    <recommendedName>
        <fullName evidence="2">histidine kinase</fullName>
        <ecNumber evidence="2">2.7.13.3</ecNumber>
    </recommendedName>
</protein>
<dbReference type="InterPro" id="IPR003594">
    <property type="entry name" value="HATPase_dom"/>
</dbReference>
<dbReference type="PROSITE" id="PS50113">
    <property type="entry name" value="PAC"/>
    <property type="match status" value="1"/>
</dbReference>
<evidence type="ECO:0000313" key="12">
    <source>
        <dbReference type="Proteomes" id="UP000054908"/>
    </source>
</evidence>
<dbReference type="EMBL" id="LNYL01000027">
    <property type="protein sequence ID" value="KTD27961.1"/>
    <property type="molecule type" value="Genomic_DNA"/>
</dbReference>
<dbReference type="SUPFAM" id="SSF55874">
    <property type="entry name" value="ATPase domain of HSP90 chaperone/DNA topoisomerase II/histidine kinase"/>
    <property type="match status" value="1"/>
</dbReference>
<dbReference type="InterPro" id="IPR003661">
    <property type="entry name" value="HisK_dim/P_dom"/>
</dbReference>
<dbReference type="GO" id="GO:0000155">
    <property type="term" value="F:phosphorelay sensor kinase activity"/>
    <property type="evidence" value="ECO:0007669"/>
    <property type="project" value="InterPro"/>
</dbReference>
<dbReference type="OrthoDB" id="9808408at2"/>
<comment type="catalytic activity">
    <reaction evidence="1">
        <text>ATP + protein L-histidine = ADP + protein N-phospho-L-histidine.</text>
        <dbReference type="EC" id="2.7.13.3"/>
    </reaction>
</comment>
<dbReference type="STRING" id="466.Lmac_1020"/>
<dbReference type="InterPro" id="IPR035965">
    <property type="entry name" value="PAS-like_dom_sf"/>
</dbReference>
<dbReference type="PROSITE" id="PS50112">
    <property type="entry name" value="PAS"/>
    <property type="match status" value="1"/>
</dbReference>
<feature type="transmembrane region" description="Helical" evidence="7">
    <location>
        <begin position="12"/>
        <end position="30"/>
    </location>
</feature>
<dbReference type="PANTHER" id="PTHR43304:SF1">
    <property type="entry name" value="PAC DOMAIN-CONTAINING PROTEIN"/>
    <property type="match status" value="1"/>
</dbReference>
<keyword evidence="4 11" id="KW-0808">Transferase</keyword>
<keyword evidence="5 11" id="KW-0418">Kinase</keyword>
<feature type="domain" description="Histidine kinase" evidence="8">
    <location>
        <begin position="373"/>
        <end position="585"/>
    </location>
</feature>
<dbReference type="EC" id="2.7.13.3" evidence="2"/>
<dbReference type="Proteomes" id="UP000054908">
    <property type="component" value="Unassembled WGS sequence"/>
</dbReference>
<keyword evidence="3" id="KW-0597">Phosphoprotein</keyword>
<dbReference type="Pfam" id="PF13426">
    <property type="entry name" value="PAS_9"/>
    <property type="match status" value="1"/>
</dbReference>
<evidence type="ECO:0000256" key="7">
    <source>
        <dbReference type="SAM" id="Phobius"/>
    </source>
</evidence>
<dbReference type="InterPro" id="IPR007891">
    <property type="entry name" value="CHASE3"/>
</dbReference>
<dbReference type="SMART" id="SM00387">
    <property type="entry name" value="HATPase_c"/>
    <property type="match status" value="1"/>
</dbReference>
<dbReference type="Pfam" id="PF00512">
    <property type="entry name" value="HisKA"/>
    <property type="match status" value="1"/>
</dbReference>
<evidence type="ECO:0000256" key="2">
    <source>
        <dbReference type="ARBA" id="ARBA00012438"/>
    </source>
</evidence>
<dbReference type="NCBIfam" id="TIGR00229">
    <property type="entry name" value="sensory_box"/>
    <property type="match status" value="1"/>
</dbReference>
<dbReference type="PATRIC" id="fig|466.6.peg.1086"/>
<gene>
    <name evidence="11" type="ORF">Lmac_1020</name>
</gene>
<dbReference type="Pfam" id="PF05227">
    <property type="entry name" value="CHASE3"/>
    <property type="match status" value="1"/>
</dbReference>
<evidence type="ECO:0000256" key="6">
    <source>
        <dbReference type="SAM" id="Coils"/>
    </source>
</evidence>
<keyword evidence="12" id="KW-1185">Reference proteome</keyword>
<evidence type="ECO:0000259" key="9">
    <source>
        <dbReference type="PROSITE" id="PS50112"/>
    </source>
</evidence>
<dbReference type="PRINTS" id="PR00344">
    <property type="entry name" value="BCTRLSENSOR"/>
</dbReference>
<dbReference type="Pfam" id="PF02518">
    <property type="entry name" value="HATPase_c"/>
    <property type="match status" value="1"/>
</dbReference>
<dbReference type="InterPro" id="IPR052162">
    <property type="entry name" value="Sensor_kinase/Photoreceptor"/>
</dbReference>
<dbReference type="InterPro" id="IPR036890">
    <property type="entry name" value="HATPase_C_sf"/>
</dbReference>
<dbReference type="InterPro" id="IPR000014">
    <property type="entry name" value="PAS"/>
</dbReference>
<dbReference type="InterPro" id="IPR004358">
    <property type="entry name" value="Sig_transdc_His_kin-like_C"/>
</dbReference>
<dbReference type="PANTHER" id="PTHR43304">
    <property type="entry name" value="PHYTOCHROME-LIKE PROTEIN CPH1"/>
    <property type="match status" value="1"/>
</dbReference>
<reference evidence="11 12" key="1">
    <citation type="submission" date="2015-11" db="EMBL/GenBank/DDBJ databases">
        <title>Genomic analysis of 38 Legionella species identifies large and diverse effector repertoires.</title>
        <authorList>
            <person name="Burstein D."/>
            <person name="Amaro F."/>
            <person name="Zusman T."/>
            <person name="Lifshitz Z."/>
            <person name="Cohen O."/>
            <person name="Gilbert J.A."/>
            <person name="Pupko T."/>
            <person name="Shuman H.A."/>
            <person name="Segal G."/>
        </authorList>
    </citation>
    <scope>NUCLEOTIDE SEQUENCE [LARGE SCALE GENOMIC DNA]</scope>
    <source>
        <strain evidence="11 12">PX-1-G2-E2</strain>
    </source>
</reference>
<dbReference type="CDD" id="cd00130">
    <property type="entry name" value="PAS"/>
    <property type="match status" value="1"/>
</dbReference>
<proteinExistence type="predicted"/>
<dbReference type="Gene3D" id="3.30.565.10">
    <property type="entry name" value="Histidine kinase-like ATPase, C-terminal domain"/>
    <property type="match status" value="1"/>
</dbReference>
<keyword evidence="6" id="KW-0175">Coiled coil</keyword>
<dbReference type="InterPro" id="IPR005467">
    <property type="entry name" value="His_kinase_dom"/>
</dbReference>
<sequence length="592" mass="68288">MKLFSSPSSIRAFSIISILLILIISGVIYFQIYRLIDENAWVFHTHKTIETAEKMMINVNTLENMQRDYLITGNKNRLDGYNALIQQIQQNVKEFTALTADNPLQQNRISNFSQLFEEYVKLLNQSIQARKQNGMQAGIAIVATDNVKWMTNQLTQHTSQIIDEERKLLDVRNQVAFSSESRTITLALLANLAAIGLLTLCFYWLNKNVNEKTILEERLRIFMNSSKNYGFLILNPEGYIVNWNLGAEHITGYTEKEAIGKHFSILFPEDKVKENYPAKELQLALERDFFEVDDWFIRKNGQSFWGNTIIRPMYSHQSLIGFGKIIRDMTDNKKTNDELKMNIQEKIKINEQLNTTLDELQRSNTDLEQFAYIASHDLQEPLRVISNYTKLLEKRYKNRLDDDADDFINYIVDGAKRMQQLITDLLAYSRVTTKAKPCERVDPNLLLDDILAGLKELIHEKDVTIKYDKLPMVWADPSQLRQVFQNLIANGIKFCTQKPVITITGKKENDCITFCVEDNGIGIAPEYQERVFEIFKRLHTRDQYPGTGIGLAVCKKIITQHGGDIWIESALGEGSKFFFTCKHQGEHHGTNN</sequence>
<dbReference type="CDD" id="cd00082">
    <property type="entry name" value="HisKA"/>
    <property type="match status" value="1"/>
</dbReference>
<dbReference type="Gene3D" id="3.30.450.20">
    <property type="entry name" value="PAS domain"/>
    <property type="match status" value="1"/>
</dbReference>
<dbReference type="SMART" id="SM00388">
    <property type="entry name" value="HisKA"/>
    <property type="match status" value="1"/>
</dbReference>
<evidence type="ECO:0000259" key="10">
    <source>
        <dbReference type="PROSITE" id="PS50113"/>
    </source>
</evidence>
<dbReference type="FunFam" id="3.30.565.10:FF:000006">
    <property type="entry name" value="Sensor histidine kinase WalK"/>
    <property type="match status" value="1"/>
</dbReference>
<dbReference type="RefSeq" id="WP_058451819.1">
    <property type="nucleotide sequence ID" value="NZ_CAAAIB010000018.1"/>
</dbReference>
<organism evidence="11 12">
    <name type="scientific">Legionella maceachernii</name>
    <dbReference type="NCBI Taxonomy" id="466"/>
    <lineage>
        <taxon>Bacteria</taxon>
        <taxon>Pseudomonadati</taxon>
        <taxon>Pseudomonadota</taxon>
        <taxon>Gammaproteobacteria</taxon>
        <taxon>Legionellales</taxon>
        <taxon>Legionellaceae</taxon>
        <taxon>Legionella</taxon>
    </lineage>
</organism>
<evidence type="ECO:0000259" key="8">
    <source>
        <dbReference type="PROSITE" id="PS50109"/>
    </source>
</evidence>
<feature type="domain" description="PAC" evidence="10">
    <location>
        <begin position="290"/>
        <end position="341"/>
    </location>
</feature>
<dbReference type="InterPro" id="IPR000700">
    <property type="entry name" value="PAS-assoc_C"/>
</dbReference>
<keyword evidence="7" id="KW-0812">Transmembrane</keyword>
<name>A0A0W0W6K0_9GAMM</name>
<dbReference type="SUPFAM" id="SSF55785">
    <property type="entry name" value="PYP-like sensor domain (PAS domain)"/>
    <property type="match status" value="1"/>
</dbReference>
<dbReference type="PROSITE" id="PS50109">
    <property type="entry name" value="HIS_KIN"/>
    <property type="match status" value="1"/>
</dbReference>
<evidence type="ECO:0000256" key="1">
    <source>
        <dbReference type="ARBA" id="ARBA00000085"/>
    </source>
</evidence>
<dbReference type="GO" id="GO:0005886">
    <property type="term" value="C:plasma membrane"/>
    <property type="evidence" value="ECO:0007669"/>
    <property type="project" value="UniProtKB-ARBA"/>
</dbReference>
<evidence type="ECO:0000313" key="11">
    <source>
        <dbReference type="EMBL" id="KTD27961.1"/>
    </source>
</evidence>
<evidence type="ECO:0000256" key="4">
    <source>
        <dbReference type="ARBA" id="ARBA00022679"/>
    </source>
</evidence>
<dbReference type="SMART" id="SM00091">
    <property type="entry name" value="PAS"/>
    <property type="match status" value="1"/>
</dbReference>
<dbReference type="SUPFAM" id="SSF47384">
    <property type="entry name" value="Homodimeric domain of signal transducing histidine kinase"/>
    <property type="match status" value="1"/>
</dbReference>
<accession>A0A0W0W6K0</accession>
<keyword evidence="7" id="KW-0472">Membrane</keyword>
<evidence type="ECO:0000256" key="3">
    <source>
        <dbReference type="ARBA" id="ARBA00022553"/>
    </source>
</evidence>
<comment type="caution">
    <text evidence="11">The sequence shown here is derived from an EMBL/GenBank/DDBJ whole genome shotgun (WGS) entry which is preliminary data.</text>
</comment>
<dbReference type="CDD" id="cd19410">
    <property type="entry name" value="HK9-like_sensor"/>
    <property type="match status" value="1"/>
</dbReference>
<dbReference type="Gene3D" id="1.10.287.130">
    <property type="match status" value="1"/>
</dbReference>
<feature type="transmembrane region" description="Helical" evidence="7">
    <location>
        <begin position="184"/>
        <end position="205"/>
    </location>
</feature>